<evidence type="ECO:0000313" key="1">
    <source>
        <dbReference type="EMBL" id="QDH90525.1"/>
    </source>
</evidence>
<gene>
    <name evidence="1" type="ORF">H1BulkLitter5855_000003</name>
</gene>
<protein>
    <submittedName>
        <fullName evidence="1">Uncharacterized protein</fullName>
    </submittedName>
</protein>
<sequence>MAQRDRTRSTTINGGKRWQSGALVTPVNITNSSETFTDFTDPGDCRPINGASWRFSGGLVDYPLSVTGTGFESYVCDMLRSTVAGPHIGNVQGVPGDIAAATSAAARTNPSRPYVDVPVEVLQIGEIFKLIQKRGASLIKELGRENLRYQFGIKPVVDDVFKMFHFHEQADRRVQEIKRLQTQKGLRKTVVAGQSSLASDVLWTQQSNGLFLSTRARGNTVFTKKVHCRWLPIGDLSKMYTPAQMSALIQRCVLGLTVDFSTVWELIPWSWLIDWGTNVGTFLQASRNIIPAQLTTCVVMLHTRTEWSSPGLTGVSNNNRYKLQPIQIIREGKTRTSVSPSVTAQFPFLSGNQLGILASLAVTRA</sequence>
<organism evidence="1">
    <name type="scientific">Leviviridae sp</name>
    <dbReference type="NCBI Taxonomy" id="2027243"/>
    <lineage>
        <taxon>Viruses</taxon>
        <taxon>Riboviria</taxon>
        <taxon>Orthornavirae</taxon>
        <taxon>Lenarviricota</taxon>
        <taxon>Leviviricetes</taxon>
        <taxon>Norzivirales</taxon>
        <taxon>Fiersviridae</taxon>
    </lineage>
</organism>
<dbReference type="EMBL" id="MN035598">
    <property type="protein sequence ID" value="QDH90525.1"/>
    <property type="molecule type" value="Genomic_RNA"/>
</dbReference>
<proteinExistence type="predicted"/>
<accession>A0A514DA87</accession>
<name>A0A514DA87_9VIRU</name>
<reference evidence="1" key="1">
    <citation type="submission" date="2019-05" db="EMBL/GenBank/DDBJ databases">
        <title>Metatranscriptomic reconstruction reveals RNA viruses with the potential to shape carbon cycling in soil.</title>
        <authorList>
            <person name="Starr E.P."/>
            <person name="Nuccio E."/>
            <person name="Pett-Ridge J."/>
            <person name="Banfield J.F."/>
            <person name="Firestone M.K."/>
        </authorList>
    </citation>
    <scope>NUCLEOTIDE SEQUENCE</scope>
    <source>
        <strain evidence="1">H1_Bulk_Litter_5_scaffold_855</strain>
    </source>
</reference>